<keyword evidence="5 7" id="KW-1133">Transmembrane helix</keyword>
<dbReference type="PANTHER" id="PTHR30151">
    <property type="entry name" value="ALKANE SULFONATE ABC TRANSPORTER-RELATED, MEMBRANE SUBUNIT"/>
    <property type="match status" value="1"/>
</dbReference>
<evidence type="ECO:0000256" key="2">
    <source>
        <dbReference type="ARBA" id="ARBA00022448"/>
    </source>
</evidence>
<feature type="transmembrane region" description="Helical" evidence="7">
    <location>
        <begin position="130"/>
        <end position="150"/>
    </location>
</feature>
<comment type="similarity">
    <text evidence="7">Belongs to the binding-protein-dependent transport system permease family.</text>
</comment>
<dbReference type="GO" id="GO:0005886">
    <property type="term" value="C:plasma membrane"/>
    <property type="evidence" value="ECO:0007669"/>
    <property type="project" value="UniProtKB-SubCell"/>
</dbReference>
<keyword evidence="3" id="KW-1003">Cell membrane</keyword>
<dbReference type="InterPro" id="IPR035906">
    <property type="entry name" value="MetI-like_sf"/>
</dbReference>
<evidence type="ECO:0000256" key="5">
    <source>
        <dbReference type="ARBA" id="ARBA00022989"/>
    </source>
</evidence>
<evidence type="ECO:0000256" key="4">
    <source>
        <dbReference type="ARBA" id="ARBA00022692"/>
    </source>
</evidence>
<comment type="caution">
    <text evidence="9">The sequence shown here is derived from an EMBL/GenBank/DDBJ whole genome shotgun (WGS) entry which is preliminary data.</text>
</comment>
<evidence type="ECO:0000256" key="7">
    <source>
        <dbReference type="RuleBase" id="RU363032"/>
    </source>
</evidence>
<dbReference type="OrthoDB" id="9815258at2"/>
<dbReference type="Gene3D" id="1.10.3720.10">
    <property type="entry name" value="MetI-like"/>
    <property type="match status" value="1"/>
</dbReference>
<dbReference type="EMBL" id="UWOC01000163">
    <property type="protein sequence ID" value="VCU10197.1"/>
    <property type="molecule type" value="Genomic_DNA"/>
</dbReference>
<evidence type="ECO:0000256" key="6">
    <source>
        <dbReference type="ARBA" id="ARBA00023136"/>
    </source>
</evidence>
<dbReference type="PANTHER" id="PTHR30151:SF0">
    <property type="entry name" value="ABC TRANSPORTER PERMEASE PROTEIN MJ0413-RELATED"/>
    <property type="match status" value="1"/>
</dbReference>
<dbReference type="InterPro" id="IPR000515">
    <property type="entry name" value="MetI-like"/>
</dbReference>
<evidence type="ECO:0000313" key="10">
    <source>
        <dbReference type="Proteomes" id="UP000289200"/>
    </source>
</evidence>
<sequence length="265" mass="27688">MGRRDRRTRLADAALGAVLPLLLLAAWEIATRFALVSSFLLPRPGAVVVRLAEEIAAGTLPAAAGATLLRLTVSYGIAAVVGVGLGIAMARLRTVRWVLDPVVSIALPSPKISLLPILVLWFGVFDTPKIVIGVLSCVFPIVAGTAAGAAGVDRHLIWSAENLGTRPGALLWRVVLPAALPQIVTALQVALPIAFIAVVVAEMLTGGGGLGGGLIEATRLADPAGAFAHLVAIGVLGFLAMAALRRLRRFILVWHEEEQRQGVII</sequence>
<feature type="domain" description="ABC transmembrane type-1" evidence="8">
    <location>
        <begin position="64"/>
        <end position="248"/>
    </location>
</feature>
<proteinExistence type="inferred from homology"/>
<name>A0A447CY34_9BRAD</name>
<protein>
    <submittedName>
        <fullName evidence="9">Aliphatic sulfonates transport permease protein SsuC</fullName>
    </submittedName>
</protein>
<feature type="transmembrane region" description="Helical" evidence="7">
    <location>
        <begin position="171"/>
        <end position="204"/>
    </location>
</feature>
<evidence type="ECO:0000256" key="1">
    <source>
        <dbReference type="ARBA" id="ARBA00004651"/>
    </source>
</evidence>
<keyword evidence="4 7" id="KW-0812">Transmembrane</keyword>
<dbReference type="Pfam" id="PF00528">
    <property type="entry name" value="BPD_transp_1"/>
    <property type="match status" value="1"/>
</dbReference>
<gene>
    <name evidence="9" type="primary">ssuC_4</name>
    <name evidence="9" type="ORF">RHODGE_RHODGE_03383</name>
</gene>
<dbReference type="SUPFAM" id="SSF161098">
    <property type="entry name" value="MetI-like"/>
    <property type="match status" value="1"/>
</dbReference>
<dbReference type="CDD" id="cd06261">
    <property type="entry name" value="TM_PBP2"/>
    <property type="match status" value="1"/>
</dbReference>
<keyword evidence="10" id="KW-1185">Reference proteome</keyword>
<dbReference type="RefSeq" id="WP_129610163.1">
    <property type="nucleotide sequence ID" value="NZ_UWOC01000163.1"/>
</dbReference>
<dbReference type="AlphaFoldDB" id="A0A447CY34"/>
<reference evidence="10" key="1">
    <citation type="submission" date="2018-10" db="EMBL/GenBank/DDBJ databases">
        <authorList>
            <person name="Peiro R."/>
            <person name="Begona"/>
            <person name="Cbmso G."/>
            <person name="Lopez M."/>
            <person name="Gonzalez S."/>
            <person name="Sacristan E."/>
            <person name="Castillo E."/>
        </authorList>
    </citation>
    <scope>NUCLEOTIDE SEQUENCE [LARGE SCALE GENOMIC DNA]</scope>
</reference>
<dbReference type="Proteomes" id="UP000289200">
    <property type="component" value="Unassembled WGS sequence"/>
</dbReference>
<comment type="subcellular location">
    <subcellularLocation>
        <location evidence="1 7">Cell membrane</location>
        <topology evidence="1 7">Multi-pass membrane protein</topology>
    </subcellularLocation>
</comment>
<evidence type="ECO:0000256" key="3">
    <source>
        <dbReference type="ARBA" id="ARBA00022475"/>
    </source>
</evidence>
<accession>A0A447CY34</accession>
<dbReference type="PROSITE" id="PS50928">
    <property type="entry name" value="ABC_TM1"/>
    <property type="match status" value="1"/>
</dbReference>
<organism evidence="9 10">
    <name type="scientific">Rhodoplanes serenus</name>
    <dbReference type="NCBI Taxonomy" id="200615"/>
    <lineage>
        <taxon>Bacteria</taxon>
        <taxon>Pseudomonadati</taxon>
        <taxon>Pseudomonadota</taxon>
        <taxon>Alphaproteobacteria</taxon>
        <taxon>Hyphomicrobiales</taxon>
        <taxon>Nitrobacteraceae</taxon>
        <taxon>Rhodoplanes</taxon>
    </lineage>
</organism>
<evidence type="ECO:0000313" key="9">
    <source>
        <dbReference type="EMBL" id="VCU10197.1"/>
    </source>
</evidence>
<feature type="transmembrane region" description="Helical" evidence="7">
    <location>
        <begin position="224"/>
        <end position="244"/>
    </location>
</feature>
<feature type="transmembrane region" description="Helical" evidence="7">
    <location>
        <begin position="102"/>
        <end position="124"/>
    </location>
</feature>
<keyword evidence="6 7" id="KW-0472">Membrane</keyword>
<feature type="transmembrane region" description="Helical" evidence="7">
    <location>
        <begin position="68"/>
        <end position="90"/>
    </location>
</feature>
<evidence type="ECO:0000259" key="8">
    <source>
        <dbReference type="PROSITE" id="PS50928"/>
    </source>
</evidence>
<dbReference type="GO" id="GO:0055085">
    <property type="term" value="P:transmembrane transport"/>
    <property type="evidence" value="ECO:0007669"/>
    <property type="project" value="InterPro"/>
</dbReference>
<keyword evidence="2 7" id="KW-0813">Transport</keyword>